<reference evidence="3 4" key="1">
    <citation type="journal article" date="2016" name="Mol. Biol. Evol.">
        <title>Comparative Genomics of Early-Diverging Mushroom-Forming Fungi Provides Insights into the Origins of Lignocellulose Decay Capabilities.</title>
        <authorList>
            <person name="Nagy L.G."/>
            <person name="Riley R."/>
            <person name="Tritt A."/>
            <person name="Adam C."/>
            <person name="Daum C."/>
            <person name="Floudas D."/>
            <person name="Sun H."/>
            <person name="Yadav J.S."/>
            <person name="Pangilinan J."/>
            <person name="Larsson K.H."/>
            <person name="Matsuura K."/>
            <person name="Barry K."/>
            <person name="Labutti K."/>
            <person name="Kuo R."/>
            <person name="Ohm R.A."/>
            <person name="Bhattacharya S.S."/>
            <person name="Shirouzu T."/>
            <person name="Yoshinaga Y."/>
            <person name="Martin F.M."/>
            <person name="Grigoriev I.V."/>
            <person name="Hibbett D.S."/>
        </authorList>
    </citation>
    <scope>NUCLEOTIDE SEQUENCE [LARGE SCALE GENOMIC DNA]</scope>
    <source>
        <strain evidence="3 4">TUFC12733</strain>
    </source>
</reference>
<organism evidence="3 4">
    <name type="scientific">Calocera viscosa (strain TUFC12733)</name>
    <dbReference type="NCBI Taxonomy" id="1330018"/>
    <lineage>
        <taxon>Eukaryota</taxon>
        <taxon>Fungi</taxon>
        <taxon>Dikarya</taxon>
        <taxon>Basidiomycota</taxon>
        <taxon>Agaricomycotina</taxon>
        <taxon>Dacrymycetes</taxon>
        <taxon>Dacrymycetales</taxon>
        <taxon>Dacrymycetaceae</taxon>
        <taxon>Calocera</taxon>
    </lineage>
</organism>
<name>A0A167JXG2_CALVF</name>
<protein>
    <submittedName>
        <fullName evidence="3">Uncharacterized protein</fullName>
    </submittedName>
</protein>
<dbReference type="EMBL" id="KV417297">
    <property type="protein sequence ID" value="KZO94041.1"/>
    <property type="molecule type" value="Genomic_DNA"/>
</dbReference>
<dbReference type="Proteomes" id="UP000076738">
    <property type="component" value="Unassembled WGS sequence"/>
</dbReference>
<accession>A0A167JXG2</accession>
<sequence>MFFSTLSVAALSLFGCALAAPTAQKRDAPGPSGQLQLPQGNAVWDNTGGFGLGHVVYQGVDQPYHNSQGVIHVKTHHIDISLQLEADSNDIVYLAKGLAPNSNNVVDVQFQIPIGYGGPTGEYYLVIEETQAGTLPEGGPIPVTFRSAAPLIQVTAGPTSAQKAKRDAPGPSGTLQLPQGNAVWDNTGNFGLGHVVYQGVDQDYTNSQGVTHVKTHHIDISLQLEADSNDVVYLAKGLAPNSNNVVDVEFQIPIAYGGPTGEYYLVIEETQEGTTPGSPIPITFRSAAPLIQVTAGPTPSN</sequence>
<proteinExistence type="predicted"/>
<evidence type="ECO:0000313" key="3">
    <source>
        <dbReference type="EMBL" id="KZO94041.1"/>
    </source>
</evidence>
<feature type="chain" id="PRO_5007889053" evidence="2">
    <location>
        <begin position="20"/>
        <end position="301"/>
    </location>
</feature>
<dbReference type="OrthoDB" id="3369290at2759"/>
<evidence type="ECO:0000256" key="2">
    <source>
        <dbReference type="SAM" id="SignalP"/>
    </source>
</evidence>
<keyword evidence="2" id="KW-0732">Signal</keyword>
<keyword evidence="4" id="KW-1185">Reference proteome</keyword>
<evidence type="ECO:0000313" key="4">
    <source>
        <dbReference type="Proteomes" id="UP000076738"/>
    </source>
</evidence>
<evidence type="ECO:0000256" key="1">
    <source>
        <dbReference type="SAM" id="MobiDB-lite"/>
    </source>
</evidence>
<gene>
    <name evidence="3" type="ORF">CALVIDRAFT_231456</name>
</gene>
<feature type="region of interest" description="Disordered" evidence="1">
    <location>
        <begin position="156"/>
        <end position="179"/>
    </location>
</feature>
<feature type="signal peptide" evidence="2">
    <location>
        <begin position="1"/>
        <end position="19"/>
    </location>
</feature>
<dbReference type="AlphaFoldDB" id="A0A167JXG2"/>